<sequence>MKYHSNDYDQNTSSDITLTQFYNNCNVNNTLRKFYPEQKIYSTNSSNHSVDGSNSIVYNMNHNHNQMGFIKTNFHQQFNVSKTINSTFNHSQEESNIHREIDKLG</sequence>
<accession>A0A430QTP4</accession>
<keyword evidence="2" id="KW-1185">Reference proteome</keyword>
<evidence type="ECO:0000313" key="1">
    <source>
        <dbReference type="EMBL" id="RTG91080.1"/>
    </source>
</evidence>
<protein>
    <submittedName>
        <fullName evidence="1">Uncharacterized protein</fullName>
    </submittedName>
</protein>
<proteinExistence type="predicted"/>
<gene>
    <name evidence="1" type="ORF">DC041_0011713</name>
</gene>
<dbReference type="EMBL" id="QMKO01000635">
    <property type="protein sequence ID" value="RTG91080.1"/>
    <property type="molecule type" value="Genomic_DNA"/>
</dbReference>
<organism evidence="1 2">
    <name type="scientific">Schistosoma bovis</name>
    <name type="common">Blood fluke</name>
    <dbReference type="NCBI Taxonomy" id="6184"/>
    <lineage>
        <taxon>Eukaryota</taxon>
        <taxon>Metazoa</taxon>
        <taxon>Spiralia</taxon>
        <taxon>Lophotrochozoa</taxon>
        <taxon>Platyhelminthes</taxon>
        <taxon>Trematoda</taxon>
        <taxon>Digenea</taxon>
        <taxon>Strigeidida</taxon>
        <taxon>Schistosomatoidea</taxon>
        <taxon>Schistosomatidae</taxon>
        <taxon>Schistosoma</taxon>
    </lineage>
</organism>
<comment type="caution">
    <text evidence="1">The sequence shown here is derived from an EMBL/GenBank/DDBJ whole genome shotgun (WGS) entry which is preliminary data.</text>
</comment>
<dbReference type="AlphaFoldDB" id="A0A430QTP4"/>
<reference evidence="1 2" key="1">
    <citation type="journal article" date="2019" name="PLoS Pathog.">
        <title>Genome sequence of the bovine parasite Schistosoma bovis Tanzania.</title>
        <authorList>
            <person name="Oey H."/>
            <person name="Zakrzewski M."/>
            <person name="Gobert G."/>
            <person name="Gravermann K."/>
            <person name="Stoye J."/>
            <person name="Jones M."/>
            <person name="Mcmanus D."/>
            <person name="Krause L."/>
        </authorList>
    </citation>
    <scope>NUCLEOTIDE SEQUENCE [LARGE SCALE GENOMIC DNA]</scope>
    <source>
        <strain evidence="1 2">TAN1997</strain>
    </source>
</reference>
<dbReference type="Proteomes" id="UP000290809">
    <property type="component" value="Unassembled WGS sequence"/>
</dbReference>
<feature type="non-terminal residue" evidence="1">
    <location>
        <position position="105"/>
    </location>
</feature>
<evidence type="ECO:0000313" key="2">
    <source>
        <dbReference type="Proteomes" id="UP000290809"/>
    </source>
</evidence>
<name>A0A430QTP4_SCHBO</name>